<dbReference type="Proteomes" id="UP000823661">
    <property type="component" value="Unassembled WGS sequence"/>
</dbReference>
<evidence type="ECO:0000313" key="1">
    <source>
        <dbReference type="EMBL" id="MBO8451397.1"/>
    </source>
</evidence>
<dbReference type="InterPro" id="IPR025921">
    <property type="entry name" value="HmuY"/>
</dbReference>
<sequence length="126" mass="13466">MKRIFAILSVLVLLAGCKDGSGVEDAVPAVSGELTITGLGDDHWTYFSFEKGEVVGTSTFASEEEDALWAERTDWDFAICGDCIKTNGGDSGCGLGGLLQDTGHNFLTLETAPQSGYEEDIIQIIR</sequence>
<dbReference type="AlphaFoldDB" id="A0A9D9HIE2"/>
<reference evidence="1" key="1">
    <citation type="submission" date="2020-10" db="EMBL/GenBank/DDBJ databases">
        <authorList>
            <person name="Gilroy R."/>
        </authorList>
    </citation>
    <scope>NUCLEOTIDE SEQUENCE</scope>
    <source>
        <strain evidence="1">B1-20833</strain>
    </source>
</reference>
<reference evidence="1" key="2">
    <citation type="journal article" date="2021" name="PeerJ">
        <title>Extensive microbial diversity within the chicken gut microbiome revealed by metagenomics and culture.</title>
        <authorList>
            <person name="Gilroy R."/>
            <person name="Ravi A."/>
            <person name="Getino M."/>
            <person name="Pursley I."/>
            <person name="Horton D.L."/>
            <person name="Alikhan N.F."/>
            <person name="Baker D."/>
            <person name="Gharbi K."/>
            <person name="Hall N."/>
            <person name="Watson M."/>
            <person name="Adriaenssens E.M."/>
            <person name="Foster-Nyarko E."/>
            <person name="Jarju S."/>
            <person name="Secka A."/>
            <person name="Antonio M."/>
            <person name="Oren A."/>
            <person name="Chaudhuri R.R."/>
            <person name="La Ragione R."/>
            <person name="Hildebrand F."/>
            <person name="Pallen M.J."/>
        </authorList>
    </citation>
    <scope>NUCLEOTIDE SEQUENCE</scope>
    <source>
        <strain evidence="1">B1-20833</strain>
    </source>
</reference>
<organism evidence="1 2">
    <name type="scientific">Candidatus Cryptobacteroides intestinavium</name>
    <dbReference type="NCBI Taxonomy" id="2840766"/>
    <lineage>
        <taxon>Bacteria</taxon>
        <taxon>Pseudomonadati</taxon>
        <taxon>Bacteroidota</taxon>
        <taxon>Bacteroidia</taxon>
        <taxon>Bacteroidales</taxon>
        <taxon>Candidatus Cryptobacteroides</taxon>
    </lineage>
</organism>
<dbReference type="Pfam" id="PF14064">
    <property type="entry name" value="HmuY"/>
    <property type="match status" value="1"/>
</dbReference>
<name>A0A9D9HIE2_9BACT</name>
<protein>
    <submittedName>
        <fullName evidence="1">HmuY family protein</fullName>
    </submittedName>
</protein>
<dbReference type="CDD" id="cd12105">
    <property type="entry name" value="HmuY"/>
    <property type="match status" value="1"/>
</dbReference>
<proteinExistence type="predicted"/>
<gene>
    <name evidence="1" type="ORF">IAC06_00735</name>
</gene>
<evidence type="ECO:0000313" key="2">
    <source>
        <dbReference type="Proteomes" id="UP000823661"/>
    </source>
</evidence>
<dbReference type="EMBL" id="JADIMI010000008">
    <property type="protein sequence ID" value="MBO8451397.1"/>
    <property type="molecule type" value="Genomic_DNA"/>
</dbReference>
<dbReference type="PROSITE" id="PS51257">
    <property type="entry name" value="PROKAR_LIPOPROTEIN"/>
    <property type="match status" value="1"/>
</dbReference>
<comment type="caution">
    <text evidence="1">The sequence shown here is derived from an EMBL/GenBank/DDBJ whole genome shotgun (WGS) entry which is preliminary data.</text>
</comment>
<accession>A0A9D9HIE2</accession>